<dbReference type="PANTHER" id="PTHR30383:SF27">
    <property type="entry name" value="SPORE GERMINATION LIPASE LIPC"/>
    <property type="match status" value="1"/>
</dbReference>
<reference evidence="2 3" key="1">
    <citation type="journal article" date="2015" name="Genome Announc.">
        <title>Expanding the biotechnology potential of lactobacilli through comparative genomics of 213 strains and associated genera.</title>
        <authorList>
            <person name="Sun Z."/>
            <person name="Harris H.M."/>
            <person name="McCann A."/>
            <person name="Guo C."/>
            <person name="Argimon S."/>
            <person name="Zhang W."/>
            <person name="Yang X."/>
            <person name="Jeffery I.B."/>
            <person name="Cooney J.C."/>
            <person name="Kagawa T.F."/>
            <person name="Liu W."/>
            <person name="Song Y."/>
            <person name="Salvetti E."/>
            <person name="Wrobel A."/>
            <person name="Rasinkangas P."/>
            <person name="Parkhill J."/>
            <person name="Rea M.C."/>
            <person name="O'Sullivan O."/>
            <person name="Ritari J."/>
            <person name="Douillard F.P."/>
            <person name="Paul Ross R."/>
            <person name="Yang R."/>
            <person name="Briner A.E."/>
            <person name="Felis G.E."/>
            <person name="de Vos W.M."/>
            <person name="Barrangou R."/>
            <person name="Klaenhammer T.R."/>
            <person name="Caufield P.W."/>
            <person name="Cui Y."/>
            <person name="Zhang H."/>
            <person name="O'Toole P.W."/>
        </authorList>
    </citation>
    <scope>NUCLEOTIDE SEQUENCE [LARGE SCALE GENOMIC DNA]</scope>
    <source>
        <strain evidence="2 3">DSM 14421</strain>
    </source>
</reference>
<dbReference type="Proteomes" id="UP000052013">
    <property type="component" value="Unassembled WGS sequence"/>
</dbReference>
<name>A0A0R1S5G2_9LACO</name>
<dbReference type="InterPro" id="IPR036514">
    <property type="entry name" value="SGNH_hydro_sf"/>
</dbReference>
<dbReference type="InterPro" id="IPR001087">
    <property type="entry name" value="GDSL"/>
</dbReference>
<dbReference type="STRING" id="1423739.FC85_GL001239"/>
<keyword evidence="1" id="KW-0812">Transmembrane</keyword>
<dbReference type="SUPFAM" id="SSF52266">
    <property type="entry name" value="SGNH hydrolase"/>
    <property type="match status" value="1"/>
</dbReference>
<dbReference type="InterPro" id="IPR051532">
    <property type="entry name" value="Ester_Hydrolysis_Enzymes"/>
</dbReference>
<keyword evidence="1" id="KW-1133">Transmembrane helix</keyword>
<sequence>MAKVTKKHRLRSFFIGLIGTVIVILGILVIYNHFQKTSRPQTIKLTAVGDSLTQGVGDPKGKGGYVNLIRKKVNHQKSNVTMTTANFGISGETTNQINHRVVTSKRLKRNLRQADMITVTTGGNDLIQFLKANISLGNNQGLKDHLDSYCVTYQKRVSRLFRSIRYLNHSAPVFVFGIYNPVYVYFPQVSFIGTAIAHNNRITQQVIDRQKNMYFIPIDKKMSDGQYQTASARKRLRQRAVIHDGNNQGANAGIEGLLSNSKAEPNEYLSNTDHFHPNETGYQIMTDLLYRDMIKHTNWLKE</sequence>
<dbReference type="Pfam" id="PF00657">
    <property type="entry name" value="Lipase_GDSL"/>
    <property type="match status" value="1"/>
</dbReference>
<evidence type="ECO:0000313" key="3">
    <source>
        <dbReference type="Proteomes" id="UP000052013"/>
    </source>
</evidence>
<dbReference type="EMBL" id="AZEY01000093">
    <property type="protein sequence ID" value="KRL64224.1"/>
    <property type="molecule type" value="Genomic_DNA"/>
</dbReference>
<dbReference type="GO" id="GO:0004622">
    <property type="term" value="F:phosphatidylcholine lysophospholipase activity"/>
    <property type="evidence" value="ECO:0007669"/>
    <property type="project" value="TreeGrafter"/>
</dbReference>
<evidence type="ECO:0000313" key="2">
    <source>
        <dbReference type="EMBL" id="KRL64224.1"/>
    </source>
</evidence>
<accession>A0A0R1S5G2</accession>
<dbReference type="PATRIC" id="fig|1423739.3.peg.1295"/>
<protein>
    <submittedName>
        <fullName evidence="2">GDSL-like protein</fullName>
    </submittedName>
</protein>
<evidence type="ECO:0000256" key="1">
    <source>
        <dbReference type="SAM" id="Phobius"/>
    </source>
</evidence>
<dbReference type="PANTHER" id="PTHR30383">
    <property type="entry name" value="THIOESTERASE 1/PROTEASE 1/LYSOPHOSPHOLIPASE L1"/>
    <property type="match status" value="1"/>
</dbReference>
<gene>
    <name evidence="2" type="ORF">FC85_GL001239</name>
</gene>
<dbReference type="AlphaFoldDB" id="A0A0R1S5G2"/>
<keyword evidence="1" id="KW-0472">Membrane</keyword>
<proteinExistence type="predicted"/>
<organism evidence="2 3">
    <name type="scientific">Lentilactobacillus diolivorans DSM 14421</name>
    <dbReference type="NCBI Taxonomy" id="1423739"/>
    <lineage>
        <taxon>Bacteria</taxon>
        <taxon>Bacillati</taxon>
        <taxon>Bacillota</taxon>
        <taxon>Bacilli</taxon>
        <taxon>Lactobacillales</taxon>
        <taxon>Lactobacillaceae</taxon>
        <taxon>Lentilactobacillus</taxon>
    </lineage>
</organism>
<comment type="caution">
    <text evidence="2">The sequence shown here is derived from an EMBL/GenBank/DDBJ whole genome shotgun (WGS) entry which is preliminary data.</text>
</comment>
<feature type="transmembrane region" description="Helical" evidence="1">
    <location>
        <begin position="12"/>
        <end position="34"/>
    </location>
</feature>
<dbReference type="RefSeq" id="WP_225427540.1">
    <property type="nucleotide sequence ID" value="NZ_AZEY01000093.1"/>
</dbReference>
<dbReference type="Gene3D" id="3.40.50.1110">
    <property type="entry name" value="SGNH hydrolase"/>
    <property type="match status" value="1"/>
</dbReference>